<evidence type="ECO:0000256" key="1">
    <source>
        <dbReference type="SAM" id="MobiDB-lite"/>
    </source>
</evidence>
<accession>A0A239SLM1</accession>
<dbReference type="Proteomes" id="UP000215126">
    <property type="component" value="Chromosome 1"/>
</dbReference>
<gene>
    <name evidence="2" type="ORF">SAMEA4530655_03205</name>
</gene>
<dbReference type="AlphaFoldDB" id="A0A239SLM1"/>
<sequence length="71" mass="7969">MIWMPASNVSNWPIAGVRFRPQADVDRSQNRTSNRSKADIQEISAPTSESLRFLNSSLTTRMLSSIAGYPR</sequence>
<proteinExistence type="predicted"/>
<feature type="region of interest" description="Disordered" evidence="1">
    <location>
        <begin position="23"/>
        <end position="43"/>
    </location>
</feature>
<keyword evidence="3" id="KW-1185">Reference proteome</keyword>
<evidence type="ECO:0000313" key="2">
    <source>
        <dbReference type="EMBL" id="SNU86307.1"/>
    </source>
</evidence>
<protein>
    <submittedName>
        <fullName evidence="2">Uncharacterized protein</fullName>
    </submittedName>
</protein>
<reference evidence="2 3" key="1">
    <citation type="submission" date="2017-06" db="EMBL/GenBank/DDBJ databases">
        <authorList>
            <consortium name="Pathogen Informatics"/>
        </authorList>
    </citation>
    <scope>NUCLEOTIDE SEQUENCE [LARGE SCALE GENOMIC DNA]</scope>
    <source>
        <strain evidence="2 3">NCTC13161</strain>
    </source>
</reference>
<name>A0A239SLM1_9BURK</name>
<organism evidence="2 3">
    <name type="scientific">Pandoraea sputorum</name>
    <dbReference type="NCBI Taxonomy" id="93222"/>
    <lineage>
        <taxon>Bacteria</taxon>
        <taxon>Pseudomonadati</taxon>
        <taxon>Pseudomonadota</taxon>
        <taxon>Betaproteobacteria</taxon>
        <taxon>Burkholderiales</taxon>
        <taxon>Burkholderiaceae</taxon>
        <taxon>Pandoraea</taxon>
    </lineage>
</organism>
<dbReference type="EMBL" id="LT906435">
    <property type="protein sequence ID" value="SNU86307.1"/>
    <property type="molecule type" value="Genomic_DNA"/>
</dbReference>
<evidence type="ECO:0000313" key="3">
    <source>
        <dbReference type="Proteomes" id="UP000215126"/>
    </source>
</evidence>